<dbReference type="EMBL" id="FPAW01000035">
    <property type="protein sequence ID" value="SFU15427.1"/>
    <property type="molecule type" value="Genomic_DNA"/>
</dbReference>
<organism evidence="1 2">
    <name type="scientific">Sedimentitalea nanhaiensis</name>
    <dbReference type="NCBI Taxonomy" id="999627"/>
    <lineage>
        <taxon>Bacteria</taxon>
        <taxon>Pseudomonadati</taxon>
        <taxon>Pseudomonadota</taxon>
        <taxon>Alphaproteobacteria</taxon>
        <taxon>Rhodobacterales</taxon>
        <taxon>Paracoccaceae</taxon>
        <taxon>Sedimentitalea</taxon>
    </lineage>
</organism>
<accession>A0A1I7DUR1</accession>
<evidence type="ECO:0000313" key="1">
    <source>
        <dbReference type="EMBL" id="SFU15427.1"/>
    </source>
</evidence>
<protein>
    <submittedName>
        <fullName evidence="1">Uncharacterized protein</fullName>
    </submittedName>
</protein>
<dbReference type="AlphaFoldDB" id="A0A1I7DUR1"/>
<dbReference type="Proteomes" id="UP000182466">
    <property type="component" value="Unassembled WGS sequence"/>
</dbReference>
<evidence type="ECO:0000313" key="2">
    <source>
        <dbReference type="Proteomes" id="UP000182466"/>
    </source>
</evidence>
<reference evidence="1 2" key="1">
    <citation type="submission" date="2016-10" db="EMBL/GenBank/DDBJ databases">
        <authorList>
            <person name="de Groot N.N."/>
        </authorList>
    </citation>
    <scope>NUCLEOTIDE SEQUENCE [LARGE SCALE GENOMIC DNA]</scope>
    <source>
        <strain evidence="1 2">CGMCC 1.10959</strain>
    </source>
</reference>
<gene>
    <name evidence="1" type="ORF">SAMN05216236_13518</name>
</gene>
<name>A0A1I7DUR1_9RHOB</name>
<proteinExistence type="predicted"/>
<sequence>MVNATIRSGHAVPVQATQAAAKITAALPIASLREKSQTARTFASPARCGSYVNKQRNQREGPHKLGFNRLLIEDAPEGAAHYAQSEQA</sequence>
<keyword evidence="2" id="KW-1185">Reference proteome</keyword>